<reference evidence="2 3" key="1">
    <citation type="journal article" date="2013" name="BMC Genomics">
        <title>Reconstruction of the lipid metabolism for the microalga Monoraphidium neglectum from its genome sequence reveals characteristics suitable for biofuel production.</title>
        <authorList>
            <person name="Bogen C."/>
            <person name="Al-Dilaimi A."/>
            <person name="Albersmeier A."/>
            <person name="Wichmann J."/>
            <person name="Grundmann M."/>
            <person name="Rupp O."/>
            <person name="Lauersen K.J."/>
            <person name="Blifernez-Klassen O."/>
            <person name="Kalinowski J."/>
            <person name="Goesmann A."/>
            <person name="Mussgnug J.H."/>
            <person name="Kruse O."/>
        </authorList>
    </citation>
    <scope>NUCLEOTIDE SEQUENCE [LARGE SCALE GENOMIC DNA]</scope>
    <source>
        <strain evidence="2 3">SAG 48.87</strain>
    </source>
</reference>
<sequence length="231" mass="24337">MIFNCQLGAGRTTTGTVIGGLLDMYAAAIAPGAPFPVSPAVVSSGGAGAGVAVASLMRKASSSKALEELPLAALAEAMQGGSPRSEDDERDGLGAPAIGWDEMSHEELEEQRALAQGGYVGVRRVVRLLEVGDVAKRMADAAIDANSQLLNLRMSILKYRKPRSSYKSLRSETGARHSAFSRGSAYLERYCVIIALAGYLEEAGLTSPTSFRQWLANRRAATSMQSLPGTS</sequence>
<evidence type="ECO:0000256" key="1">
    <source>
        <dbReference type="SAM" id="MobiDB-lite"/>
    </source>
</evidence>
<dbReference type="OrthoDB" id="66369at2759"/>
<organism evidence="2 3">
    <name type="scientific">Monoraphidium neglectum</name>
    <dbReference type="NCBI Taxonomy" id="145388"/>
    <lineage>
        <taxon>Eukaryota</taxon>
        <taxon>Viridiplantae</taxon>
        <taxon>Chlorophyta</taxon>
        <taxon>core chlorophytes</taxon>
        <taxon>Chlorophyceae</taxon>
        <taxon>CS clade</taxon>
        <taxon>Sphaeropleales</taxon>
        <taxon>Selenastraceae</taxon>
        <taxon>Monoraphidium</taxon>
    </lineage>
</organism>
<dbReference type="STRING" id="145388.A0A0D2LH12"/>
<dbReference type="InterPro" id="IPR029021">
    <property type="entry name" value="Prot-tyrosine_phosphatase-like"/>
</dbReference>
<evidence type="ECO:0000313" key="2">
    <source>
        <dbReference type="EMBL" id="KIY91329.1"/>
    </source>
</evidence>
<gene>
    <name evidence="2" type="ORF">MNEG_16635</name>
</gene>
<dbReference type="EMBL" id="KK106812">
    <property type="protein sequence ID" value="KIY91329.1"/>
    <property type="molecule type" value="Genomic_DNA"/>
</dbReference>
<keyword evidence="3" id="KW-1185">Reference proteome</keyword>
<name>A0A0D2LH12_9CHLO</name>
<dbReference type="Proteomes" id="UP000054498">
    <property type="component" value="Unassembled WGS sequence"/>
</dbReference>
<dbReference type="RefSeq" id="XP_013890349.1">
    <property type="nucleotide sequence ID" value="XM_014034895.1"/>
</dbReference>
<dbReference type="Gene3D" id="3.90.190.10">
    <property type="entry name" value="Protein tyrosine phosphatase superfamily"/>
    <property type="match status" value="1"/>
</dbReference>
<protein>
    <submittedName>
        <fullName evidence="2">Uncharacterized protein</fullName>
    </submittedName>
</protein>
<dbReference type="KEGG" id="mng:MNEG_16635"/>
<dbReference type="GeneID" id="25734414"/>
<proteinExistence type="predicted"/>
<accession>A0A0D2LH12</accession>
<dbReference type="AlphaFoldDB" id="A0A0D2LH12"/>
<feature type="region of interest" description="Disordered" evidence="1">
    <location>
        <begin position="77"/>
        <end position="96"/>
    </location>
</feature>
<evidence type="ECO:0000313" key="3">
    <source>
        <dbReference type="Proteomes" id="UP000054498"/>
    </source>
</evidence>